<keyword evidence="1" id="KW-0812">Transmembrane</keyword>
<keyword evidence="3" id="KW-1185">Reference proteome</keyword>
<dbReference type="EMBL" id="CP051680">
    <property type="protein sequence ID" value="QJD84485.1"/>
    <property type="molecule type" value="Genomic_DNA"/>
</dbReference>
<evidence type="ECO:0000313" key="3">
    <source>
        <dbReference type="Proteomes" id="UP000502248"/>
    </source>
</evidence>
<evidence type="ECO:0000256" key="1">
    <source>
        <dbReference type="SAM" id="Phobius"/>
    </source>
</evidence>
<protein>
    <submittedName>
        <fullName evidence="2">Uncharacterized protein</fullName>
    </submittedName>
</protein>
<proteinExistence type="predicted"/>
<keyword evidence="1" id="KW-1133">Transmembrane helix</keyword>
<keyword evidence="1" id="KW-0472">Membrane</keyword>
<name>A0A7Z2ZM47_9BACL</name>
<feature type="transmembrane region" description="Helical" evidence="1">
    <location>
        <begin position="69"/>
        <end position="90"/>
    </location>
</feature>
<reference evidence="2 3" key="1">
    <citation type="submission" date="2020-04" db="EMBL/GenBank/DDBJ databases">
        <title>Genome sequencing of novel species.</title>
        <authorList>
            <person name="Heo J."/>
            <person name="Kim S.-J."/>
            <person name="Kim J.-S."/>
            <person name="Hong S.-B."/>
            <person name="Kwon S.-W."/>
        </authorList>
    </citation>
    <scope>NUCLEOTIDE SEQUENCE [LARGE SCALE GENOMIC DNA]</scope>
    <source>
        <strain evidence="2 3">MFER-1</strain>
    </source>
</reference>
<dbReference type="AlphaFoldDB" id="A0A7Z2ZM47"/>
<dbReference type="KEGG" id="cheb:HH215_15755"/>
<dbReference type="RefSeq" id="WP_169280768.1">
    <property type="nucleotide sequence ID" value="NZ_CP051680.1"/>
</dbReference>
<feature type="transmembrane region" description="Helical" evidence="1">
    <location>
        <begin position="96"/>
        <end position="113"/>
    </location>
</feature>
<gene>
    <name evidence="2" type="ORF">HH215_15755</name>
</gene>
<feature type="transmembrane region" description="Helical" evidence="1">
    <location>
        <begin position="34"/>
        <end position="57"/>
    </location>
</feature>
<evidence type="ECO:0000313" key="2">
    <source>
        <dbReference type="EMBL" id="QJD84485.1"/>
    </source>
</evidence>
<sequence>MMITGYALVGTVQMIVFLLYDAFGVEMATVQGSLSYLVLGQVLTAAIAFPFSFFYYYRGFGFTYDFPSWRWKHLWLVLLEVLLIALIFRFLLVNNLTLTIAVGATLSVLLILSQKLEKEDNLK</sequence>
<accession>A0A7Z2ZM47</accession>
<dbReference type="Proteomes" id="UP000502248">
    <property type="component" value="Chromosome"/>
</dbReference>
<organism evidence="2 3">
    <name type="scientific">Cohnella herbarum</name>
    <dbReference type="NCBI Taxonomy" id="2728023"/>
    <lineage>
        <taxon>Bacteria</taxon>
        <taxon>Bacillati</taxon>
        <taxon>Bacillota</taxon>
        <taxon>Bacilli</taxon>
        <taxon>Bacillales</taxon>
        <taxon>Paenibacillaceae</taxon>
        <taxon>Cohnella</taxon>
    </lineage>
</organism>